<feature type="domain" description="Protein kinase" evidence="4">
    <location>
        <begin position="1"/>
        <end position="205"/>
    </location>
</feature>
<reference evidence="7" key="1">
    <citation type="submission" date="2025-08" db="UniProtKB">
        <authorList>
            <consortium name="RefSeq"/>
        </authorList>
    </citation>
    <scope>IDENTIFICATION</scope>
    <source>
        <tissue evidence="7">Leaf</tissue>
    </source>
</reference>
<dbReference type="RefSeq" id="XP_030515177.1">
    <property type="nucleotide sequence ID" value="XM_030659317.1"/>
</dbReference>
<protein>
    <submittedName>
        <fullName evidence="7">Serine/threonine-protein kinase/endoribonuclease IRE1a-like</fullName>
    </submittedName>
</protein>
<dbReference type="GO" id="GO:0051082">
    <property type="term" value="F:unfolded protein binding"/>
    <property type="evidence" value="ECO:0007669"/>
    <property type="project" value="TreeGrafter"/>
</dbReference>
<sequence>MVIHKEMHSSLKDRMRDVSLGLDLLHKSGRVHGDLRPENVLIVDDDDRLSTKLSDAGITTFVHGHQACLGNLAPARATYGWQAREQLLGESPTRKTDMFSFGCLSLFCANGGQHPYGDFGERDENIKEDIKKDCNNAILVVRVVDLFEHVGLPTLSEVLIHPAFWGPDKRMSFLCEFSATVDQLKRDDPKSIILTTLYGKKHKNFDSTWNEDIGDRYLAILVDGNANYDYSHVEDLLRMMGNAWVDKLEVSTALKVLECDDLWTY</sequence>
<keyword evidence="6" id="KW-1185">Reference proteome</keyword>
<dbReference type="InterPro" id="IPR038357">
    <property type="entry name" value="KEN_sf"/>
</dbReference>
<dbReference type="PROSITE" id="PS50011">
    <property type="entry name" value="PROTEIN_KINASE_DOM"/>
    <property type="match status" value="1"/>
</dbReference>
<organism evidence="6 7">
    <name type="scientific">Rhodamnia argentea</name>
    <dbReference type="NCBI Taxonomy" id="178133"/>
    <lineage>
        <taxon>Eukaryota</taxon>
        <taxon>Viridiplantae</taxon>
        <taxon>Streptophyta</taxon>
        <taxon>Embryophyta</taxon>
        <taxon>Tracheophyta</taxon>
        <taxon>Spermatophyta</taxon>
        <taxon>Magnoliopsida</taxon>
        <taxon>eudicotyledons</taxon>
        <taxon>Gunneridae</taxon>
        <taxon>Pentapetalae</taxon>
        <taxon>rosids</taxon>
        <taxon>malvids</taxon>
        <taxon>Myrtales</taxon>
        <taxon>Myrtaceae</taxon>
        <taxon>Myrtoideae</taxon>
        <taxon>Myrteae</taxon>
        <taxon>Australasian group</taxon>
        <taxon>Rhodamnia</taxon>
    </lineage>
</organism>
<evidence type="ECO:0000259" key="4">
    <source>
        <dbReference type="PROSITE" id="PS50011"/>
    </source>
</evidence>
<evidence type="ECO:0000256" key="3">
    <source>
        <dbReference type="ARBA" id="ARBA00022840"/>
    </source>
</evidence>
<dbReference type="InterPro" id="IPR045133">
    <property type="entry name" value="IRE1/2-like"/>
</dbReference>
<dbReference type="GO" id="GO:1990604">
    <property type="term" value="C:IRE1-TRAF2-ASK1 complex"/>
    <property type="evidence" value="ECO:0007669"/>
    <property type="project" value="TreeGrafter"/>
</dbReference>
<proteinExistence type="predicted"/>
<gene>
    <name evidence="7" type="primary">LOC115728904</name>
</gene>
<keyword evidence="3" id="KW-0067">ATP-binding</keyword>
<dbReference type="GO" id="GO:0004521">
    <property type="term" value="F:RNA endonuclease activity"/>
    <property type="evidence" value="ECO:0007669"/>
    <property type="project" value="InterPro"/>
</dbReference>
<dbReference type="PROSITE" id="PS51392">
    <property type="entry name" value="KEN"/>
    <property type="match status" value="1"/>
</dbReference>
<evidence type="ECO:0000259" key="5">
    <source>
        <dbReference type="PROSITE" id="PS51392"/>
    </source>
</evidence>
<dbReference type="Gene3D" id="1.20.1440.180">
    <property type="entry name" value="KEN domain"/>
    <property type="match status" value="1"/>
</dbReference>
<keyword evidence="2" id="KW-0547">Nucleotide-binding</keyword>
<dbReference type="Pfam" id="PF06479">
    <property type="entry name" value="Ribonuc_2-5A"/>
    <property type="match status" value="1"/>
</dbReference>
<dbReference type="KEGG" id="rarg:115728904"/>
<dbReference type="GeneID" id="115728904"/>
<dbReference type="GO" id="GO:0004674">
    <property type="term" value="F:protein serine/threonine kinase activity"/>
    <property type="evidence" value="ECO:0007669"/>
    <property type="project" value="InterPro"/>
</dbReference>
<feature type="domain" description="KEN" evidence="5">
    <location>
        <begin position="167"/>
        <end position="265"/>
    </location>
</feature>
<dbReference type="SUPFAM" id="SSF56112">
    <property type="entry name" value="Protein kinase-like (PK-like)"/>
    <property type="match status" value="1"/>
</dbReference>
<dbReference type="Gene3D" id="1.10.510.10">
    <property type="entry name" value="Transferase(Phosphotransferase) domain 1"/>
    <property type="match status" value="1"/>
</dbReference>
<name>A0A8B8MYI6_9MYRT</name>
<dbReference type="Pfam" id="PF00069">
    <property type="entry name" value="Pkinase"/>
    <property type="match status" value="1"/>
</dbReference>
<evidence type="ECO:0000256" key="2">
    <source>
        <dbReference type="ARBA" id="ARBA00022741"/>
    </source>
</evidence>
<dbReference type="InterPro" id="IPR000719">
    <property type="entry name" value="Prot_kinase_dom"/>
</dbReference>
<dbReference type="OrthoDB" id="1747506at2759"/>
<evidence type="ECO:0000313" key="6">
    <source>
        <dbReference type="Proteomes" id="UP000827889"/>
    </source>
</evidence>
<dbReference type="InterPro" id="IPR011009">
    <property type="entry name" value="Kinase-like_dom_sf"/>
</dbReference>
<dbReference type="GO" id="GO:0036498">
    <property type="term" value="P:IRE1-mediated unfolded protein response"/>
    <property type="evidence" value="ECO:0007669"/>
    <property type="project" value="TreeGrafter"/>
</dbReference>
<keyword evidence="1" id="KW-0732">Signal</keyword>
<dbReference type="GO" id="GO:0006397">
    <property type="term" value="P:mRNA processing"/>
    <property type="evidence" value="ECO:0007669"/>
    <property type="project" value="InterPro"/>
</dbReference>
<accession>A0A8B8MYI6</accession>
<evidence type="ECO:0000313" key="7">
    <source>
        <dbReference type="RefSeq" id="XP_030515177.1"/>
    </source>
</evidence>
<evidence type="ECO:0000256" key="1">
    <source>
        <dbReference type="ARBA" id="ARBA00022729"/>
    </source>
</evidence>
<dbReference type="AlphaFoldDB" id="A0A8B8MYI6"/>
<dbReference type="PANTHER" id="PTHR13954:SF6">
    <property type="entry name" value="NON-SPECIFIC SERINE_THREONINE PROTEIN KINASE"/>
    <property type="match status" value="1"/>
</dbReference>
<dbReference type="GO" id="GO:0005524">
    <property type="term" value="F:ATP binding"/>
    <property type="evidence" value="ECO:0007669"/>
    <property type="project" value="UniProtKB-KW"/>
</dbReference>
<dbReference type="InterPro" id="IPR010513">
    <property type="entry name" value="KEN_dom"/>
</dbReference>
<dbReference type="Proteomes" id="UP000827889">
    <property type="component" value="Chromosome 11"/>
</dbReference>
<dbReference type="PANTHER" id="PTHR13954">
    <property type="entry name" value="IRE1-RELATED"/>
    <property type="match status" value="1"/>
</dbReference>